<dbReference type="GO" id="GO:0000981">
    <property type="term" value="F:DNA-binding transcription factor activity, RNA polymerase II-specific"/>
    <property type="evidence" value="ECO:0007669"/>
    <property type="project" value="TreeGrafter"/>
</dbReference>
<dbReference type="FunFam" id="3.30.160.60:FF:000446">
    <property type="entry name" value="Zinc finger protein"/>
    <property type="match status" value="1"/>
</dbReference>
<dbReference type="EMBL" id="HBUF01072206">
    <property type="protein sequence ID" value="CAG6629951.1"/>
    <property type="molecule type" value="Transcribed_RNA"/>
</dbReference>
<keyword evidence="4" id="KW-0677">Repeat</keyword>
<feature type="domain" description="C2H2-type" evidence="13">
    <location>
        <begin position="691"/>
        <end position="718"/>
    </location>
</feature>
<evidence type="ECO:0000259" key="13">
    <source>
        <dbReference type="PROSITE" id="PS50157"/>
    </source>
</evidence>
<evidence type="ECO:0000256" key="3">
    <source>
        <dbReference type="ARBA" id="ARBA00022723"/>
    </source>
</evidence>
<dbReference type="GO" id="GO:0040029">
    <property type="term" value="P:epigenetic regulation of gene expression"/>
    <property type="evidence" value="ECO:0007669"/>
    <property type="project" value="UniProtKB-ARBA"/>
</dbReference>
<keyword evidence="5 11" id="KW-0863">Zinc-finger</keyword>
<dbReference type="FunFam" id="3.30.160.60:FF:000075">
    <property type="entry name" value="Putative zinc finger protein 536"/>
    <property type="match status" value="1"/>
</dbReference>
<sequence length="852" mass="95110">MEQETSTVVPMNEDIQQTQHIATHESTAVVQAPDGEIYHYVIPAEAGHVIPLDNSGVQTNATQYYEGEELIASALTDEDRKLAADLVDVHYKNHQTVITSSLDTTTTQYTVDTTAGDTTTQYTVDTTAGSESAVSGGYMQQETVEEVPEVLTHDDESAEYISKTLENLQNESTEQNEEDQEMEVANPENPSRIVYKSSDTGKATQEDQPTPGKKSLPHKKRMAAANKLSEDNEAAEPDSPGKTFYSCSKCGDLFTTLPELATHKKTAHTSKPKVPAKAAVPSFLCQICQDSCSSQMEFFEHLKSHYEPVSTKAEEDTMSADGDNEPGDDPGSDGEDPIVKTVYLTENADSMDYSDMGGSRAGKENKPKTGKSKSGNTQFPGFTIVKAEVRAYACTKCSKSFRRLKGLENHMTTTHPKKEEMEEFSEPEDMMEGLRHVVNILPNDGGEDDKSNIVVRSWSPLGTTLIGAGQGSNNYMSSHHYTEVLDPNMTAQQYANFDSINVELGGGSSTDKTISVTLVPIHEASTENDIIAASSSDDWKGTVVLLEDDEPPKPKRAKKEKVPGEKYVKRKKGEKVPLVCEYCSREFKHKNTLVYHLRSHTGEKPHMCDVCGKSFFTTSALKVHSRIHLGQRPYPCELCGRAFRQWGDLKYHKMSIHSEIKGFQCEYCGKEFARKYSLVVHRRIHTGERNYQCEFCNKAFRASSYLQNHRRIHTGEKPHFCPVCNKLFRVRSDMKRHLNTHNVDPRDYLTISGNQTGAIVKKENVVTVEGTYEEEYQVEQVHRRRGGGKKGRPATQTRGASPPLSSDSSDEDDMEEVPAPEPVRSKRRGVHHEPIEVDYASNKEMYVWIPDN</sequence>
<dbReference type="FunFam" id="3.30.160.60:FF:000512">
    <property type="entry name" value="zinc finger protein 197 isoform X1"/>
    <property type="match status" value="1"/>
</dbReference>
<dbReference type="Pfam" id="PF13912">
    <property type="entry name" value="zf-C2H2_6"/>
    <property type="match status" value="1"/>
</dbReference>
<dbReference type="SUPFAM" id="SSF57667">
    <property type="entry name" value="beta-beta-alpha zinc fingers"/>
    <property type="match status" value="3"/>
</dbReference>
<dbReference type="PROSITE" id="PS50157">
    <property type="entry name" value="ZINC_FINGER_C2H2_2"/>
    <property type="match status" value="8"/>
</dbReference>
<feature type="domain" description="C2H2-type" evidence="13">
    <location>
        <begin position="392"/>
        <end position="420"/>
    </location>
</feature>
<evidence type="ECO:0000256" key="1">
    <source>
        <dbReference type="ARBA" id="ARBA00004123"/>
    </source>
</evidence>
<dbReference type="GO" id="GO:0000977">
    <property type="term" value="F:RNA polymerase II transcription regulatory region sequence-specific DNA binding"/>
    <property type="evidence" value="ECO:0007669"/>
    <property type="project" value="TreeGrafter"/>
</dbReference>
<dbReference type="Gene3D" id="3.30.160.60">
    <property type="entry name" value="Classic Zinc Finger"/>
    <property type="match status" value="8"/>
</dbReference>
<keyword evidence="8" id="KW-0238">DNA-binding</keyword>
<comment type="subcellular location">
    <subcellularLocation>
        <location evidence="1">Nucleus</location>
    </subcellularLocation>
</comment>
<evidence type="ECO:0000256" key="4">
    <source>
        <dbReference type="ARBA" id="ARBA00022737"/>
    </source>
</evidence>
<dbReference type="GO" id="GO:0005634">
    <property type="term" value="C:nucleus"/>
    <property type="evidence" value="ECO:0007669"/>
    <property type="project" value="UniProtKB-SubCell"/>
</dbReference>
<keyword evidence="3" id="KW-0479">Metal-binding</keyword>
<feature type="region of interest" description="Disordered" evidence="12">
    <location>
        <begin position="170"/>
        <end position="241"/>
    </location>
</feature>
<keyword evidence="10" id="KW-0539">Nucleus</keyword>
<feature type="domain" description="C2H2-type" evidence="13">
    <location>
        <begin position="663"/>
        <end position="690"/>
    </location>
</feature>
<evidence type="ECO:0000256" key="5">
    <source>
        <dbReference type="ARBA" id="ARBA00022771"/>
    </source>
</evidence>
<reference evidence="14" key="1">
    <citation type="submission" date="2021-05" db="EMBL/GenBank/DDBJ databases">
        <authorList>
            <person name="Alioto T."/>
            <person name="Alioto T."/>
            <person name="Gomez Garrido J."/>
        </authorList>
    </citation>
    <scope>NUCLEOTIDE SEQUENCE</scope>
</reference>
<feature type="domain" description="C2H2-type" evidence="13">
    <location>
        <begin position="634"/>
        <end position="662"/>
    </location>
</feature>
<dbReference type="FunFam" id="3.30.160.60:FF:001963">
    <property type="entry name" value="Replication initiator 1"/>
    <property type="match status" value="1"/>
</dbReference>
<evidence type="ECO:0000256" key="8">
    <source>
        <dbReference type="ARBA" id="ARBA00023125"/>
    </source>
</evidence>
<feature type="region of interest" description="Disordered" evidence="12">
    <location>
        <begin position="349"/>
        <end position="379"/>
    </location>
</feature>
<evidence type="ECO:0000256" key="10">
    <source>
        <dbReference type="ARBA" id="ARBA00023242"/>
    </source>
</evidence>
<dbReference type="Pfam" id="PF00096">
    <property type="entry name" value="zf-C2H2"/>
    <property type="match status" value="6"/>
</dbReference>
<dbReference type="PROSITE" id="PS00028">
    <property type="entry name" value="ZINC_FINGER_C2H2_1"/>
    <property type="match status" value="9"/>
</dbReference>
<feature type="region of interest" description="Disordered" evidence="12">
    <location>
        <begin position="309"/>
        <end position="337"/>
    </location>
</feature>
<dbReference type="PANTHER" id="PTHR24409:SF295">
    <property type="entry name" value="AZ2-RELATED"/>
    <property type="match status" value="1"/>
</dbReference>
<feature type="domain" description="C2H2-type" evidence="13">
    <location>
        <begin position="245"/>
        <end position="273"/>
    </location>
</feature>
<feature type="domain" description="C2H2-type" evidence="13">
    <location>
        <begin position="578"/>
        <end position="605"/>
    </location>
</feature>
<evidence type="ECO:0000256" key="11">
    <source>
        <dbReference type="PROSITE-ProRule" id="PRU00042"/>
    </source>
</evidence>
<feature type="compositionally biased region" description="Basic residues" evidence="12">
    <location>
        <begin position="782"/>
        <end position="792"/>
    </location>
</feature>
<proteinExistence type="inferred from homology"/>
<keyword evidence="9" id="KW-0804">Transcription</keyword>
<feature type="domain" description="C2H2-type" evidence="13">
    <location>
        <begin position="719"/>
        <end position="746"/>
    </location>
</feature>
<dbReference type="InterPro" id="IPR036236">
    <property type="entry name" value="Znf_C2H2_sf"/>
</dbReference>
<comment type="similarity">
    <text evidence="2">Belongs to the krueppel C2H2-type zinc-finger protein family.</text>
</comment>
<feature type="compositionally biased region" description="Acidic residues" evidence="12">
    <location>
        <begin position="808"/>
        <end position="818"/>
    </location>
</feature>
<dbReference type="SMART" id="SM00355">
    <property type="entry name" value="ZnF_C2H2"/>
    <property type="match status" value="9"/>
</dbReference>
<organism evidence="14">
    <name type="scientific">Cacopsylla melanoneura</name>
    <dbReference type="NCBI Taxonomy" id="428564"/>
    <lineage>
        <taxon>Eukaryota</taxon>
        <taxon>Metazoa</taxon>
        <taxon>Ecdysozoa</taxon>
        <taxon>Arthropoda</taxon>
        <taxon>Hexapoda</taxon>
        <taxon>Insecta</taxon>
        <taxon>Pterygota</taxon>
        <taxon>Neoptera</taxon>
        <taxon>Paraneoptera</taxon>
        <taxon>Hemiptera</taxon>
        <taxon>Sternorrhyncha</taxon>
        <taxon>Psylloidea</taxon>
        <taxon>Psyllidae</taxon>
        <taxon>Psyllinae</taxon>
        <taxon>Cacopsylla</taxon>
    </lineage>
</organism>
<evidence type="ECO:0000256" key="2">
    <source>
        <dbReference type="ARBA" id="ARBA00006991"/>
    </source>
</evidence>
<keyword evidence="6" id="KW-0862">Zinc</keyword>
<feature type="compositionally biased region" description="Acidic residues" evidence="12">
    <location>
        <begin position="316"/>
        <end position="336"/>
    </location>
</feature>
<dbReference type="InterPro" id="IPR013087">
    <property type="entry name" value="Znf_C2H2_type"/>
</dbReference>
<dbReference type="PANTHER" id="PTHR24409">
    <property type="entry name" value="ZINC FINGER PROTEIN 142"/>
    <property type="match status" value="1"/>
</dbReference>
<name>A0A8D8QDY7_9HEMI</name>
<feature type="compositionally biased region" description="Polar residues" evidence="12">
    <location>
        <begin position="197"/>
        <end position="208"/>
    </location>
</feature>
<evidence type="ECO:0000256" key="12">
    <source>
        <dbReference type="SAM" id="MobiDB-lite"/>
    </source>
</evidence>
<evidence type="ECO:0000256" key="7">
    <source>
        <dbReference type="ARBA" id="ARBA00023015"/>
    </source>
</evidence>
<dbReference type="AlphaFoldDB" id="A0A8D8QDY7"/>
<dbReference type="FunFam" id="3.30.160.60:FF:000690">
    <property type="entry name" value="Zinc finger protein 354C"/>
    <property type="match status" value="1"/>
</dbReference>
<evidence type="ECO:0000256" key="6">
    <source>
        <dbReference type="ARBA" id="ARBA00022833"/>
    </source>
</evidence>
<feature type="domain" description="C2H2-type" evidence="13">
    <location>
        <begin position="606"/>
        <end position="633"/>
    </location>
</feature>
<feature type="region of interest" description="Disordered" evidence="12">
    <location>
        <begin position="777"/>
        <end position="835"/>
    </location>
</feature>
<dbReference type="GO" id="GO:0008270">
    <property type="term" value="F:zinc ion binding"/>
    <property type="evidence" value="ECO:0007669"/>
    <property type="project" value="UniProtKB-KW"/>
</dbReference>
<accession>A0A8D8QDY7</accession>
<dbReference type="GO" id="GO:0003682">
    <property type="term" value="F:chromatin binding"/>
    <property type="evidence" value="ECO:0007669"/>
    <property type="project" value="UniProtKB-ARBA"/>
</dbReference>
<dbReference type="GO" id="GO:0000785">
    <property type="term" value="C:chromatin"/>
    <property type="evidence" value="ECO:0007669"/>
    <property type="project" value="UniProtKB-ARBA"/>
</dbReference>
<keyword evidence="7" id="KW-0805">Transcription regulation</keyword>
<evidence type="ECO:0000256" key="9">
    <source>
        <dbReference type="ARBA" id="ARBA00023163"/>
    </source>
</evidence>
<evidence type="ECO:0000313" key="14">
    <source>
        <dbReference type="EMBL" id="CAG6629951.1"/>
    </source>
</evidence>
<protein>
    <submittedName>
        <fullName evidence="14">Zinc finger protein 544</fullName>
    </submittedName>
</protein>